<evidence type="ECO:0000313" key="4">
    <source>
        <dbReference type="Proteomes" id="UP000006671"/>
    </source>
</evidence>
<dbReference type="InParanoid" id="D2VCS7"/>
<protein>
    <submittedName>
        <fullName evidence="3">Predicted protein</fullName>
    </submittedName>
</protein>
<name>D2VCS7_NAEGR</name>
<feature type="compositionally biased region" description="Basic residues" evidence="1">
    <location>
        <begin position="367"/>
        <end position="377"/>
    </location>
</feature>
<dbReference type="EMBL" id="GG738863">
    <property type="protein sequence ID" value="EFC45470.1"/>
    <property type="molecule type" value="Genomic_DNA"/>
</dbReference>
<evidence type="ECO:0000256" key="1">
    <source>
        <dbReference type="SAM" id="MobiDB-lite"/>
    </source>
</evidence>
<evidence type="ECO:0000256" key="2">
    <source>
        <dbReference type="SAM" id="SignalP"/>
    </source>
</evidence>
<dbReference type="Proteomes" id="UP000006671">
    <property type="component" value="Unassembled WGS sequence"/>
</dbReference>
<dbReference type="KEGG" id="ngr:NAEGRDRAFT_48501"/>
<sequence length="385" mass="45667">MKTKFIISLCIALAFAALVLANPSKPEPSKNVDTYGEHQQFCYNKCTHYKTVKGKCSDYEWIGTKKECCDWKLVGKGKCLQYKRFSKCDKYSKARKLCLGHVCDKHKTEKYCIKSNWKNLCEHKGKNNACDEYAYHFVCTKYDKSNVCAKFINVPKVGYHYKKRCAEYKLDAYCSAYKQVCKCQKGWKKVNGKHYKGWTDTYYHAFCQQKCHKICAKYTKTKKCVRYNKVKFSLKKGYTKRCVKFVDRKFCVAQKKARFCTKWSQNQFCDFKKRVRVCEKFKERKFCANYKAVNFCTQYHHTKSRCIKKKHWKKCVKKSPGYKVCAKYQFVGGHKKCVKYGEESVCSKKKKICSPIKVDKYVPEKKEHKKKEHKKKHDNYIEKKN</sequence>
<keyword evidence="4" id="KW-1185">Reference proteome</keyword>
<reference evidence="3 4" key="1">
    <citation type="journal article" date="2010" name="Cell">
        <title>The genome of Naegleria gruberi illuminates early eukaryotic versatility.</title>
        <authorList>
            <person name="Fritz-Laylin L.K."/>
            <person name="Prochnik S.E."/>
            <person name="Ginger M.L."/>
            <person name="Dacks J.B."/>
            <person name="Carpenter M.L."/>
            <person name="Field M.C."/>
            <person name="Kuo A."/>
            <person name="Paredez A."/>
            <person name="Chapman J."/>
            <person name="Pham J."/>
            <person name="Shu S."/>
            <person name="Neupane R."/>
            <person name="Cipriano M."/>
            <person name="Mancuso J."/>
            <person name="Tu H."/>
            <person name="Salamov A."/>
            <person name="Lindquist E."/>
            <person name="Shapiro H."/>
            <person name="Lucas S."/>
            <person name="Grigoriev I.V."/>
            <person name="Cande W.Z."/>
            <person name="Fulton C."/>
            <person name="Rokhsar D.S."/>
            <person name="Dawson S.C."/>
        </authorList>
    </citation>
    <scope>NUCLEOTIDE SEQUENCE [LARGE SCALE GENOMIC DNA]</scope>
    <source>
        <strain evidence="3 4">NEG-M</strain>
    </source>
</reference>
<dbReference type="AlphaFoldDB" id="D2VCS7"/>
<proteinExistence type="predicted"/>
<evidence type="ECO:0000313" key="3">
    <source>
        <dbReference type="EMBL" id="EFC45470.1"/>
    </source>
</evidence>
<dbReference type="RefSeq" id="XP_002678214.1">
    <property type="nucleotide sequence ID" value="XM_002678168.1"/>
</dbReference>
<dbReference type="GeneID" id="8857362"/>
<organism evidence="4">
    <name type="scientific">Naegleria gruberi</name>
    <name type="common">Amoeba</name>
    <dbReference type="NCBI Taxonomy" id="5762"/>
    <lineage>
        <taxon>Eukaryota</taxon>
        <taxon>Discoba</taxon>
        <taxon>Heterolobosea</taxon>
        <taxon>Tetramitia</taxon>
        <taxon>Eutetramitia</taxon>
        <taxon>Vahlkampfiidae</taxon>
        <taxon>Naegleria</taxon>
    </lineage>
</organism>
<keyword evidence="2" id="KW-0732">Signal</keyword>
<gene>
    <name evidence="3" type="ORF">NAEGRDRAFT_48501</name>
</gene>
<accession>D2VCS7</accession>
<feature type="signal peptide" evidence="2">
    <location>
        <begin position="1"/>
        <end position="21"/>
    </location>
</feature>
<dbReference type="VEuPathDB" id="AmoebaDB:NAEGRDRAFT_48501"/>
<feature type="region of interest" description="Disordered" evidence="1">
    <location>
        <begin position="364"/>
        <end position="385"/>
    </location>
</feature>
<feature type="chain" id="PRO_5003037469" evidence="2">
    <location>
        <begin position="22"/>
        <end position="385"/>
    </location>
</feature>
<dbReference type="OMA" id="CTELGHP"/>